<evidence type="ECO:0000313" key="2">
    <source>
        <dbReference type="EMBL" id="CAJ0592333.1"/>
    </source>
</evidence>
<name>A0AA36DR71_CYLNA</name>
<proteinExistence type="predicted"/>
<gene>
    <name evidence="2" type="ORF">CYNAS_LOCUS4316</name>
</gene>
<sequence>MEETKDSFNEDEELARLKEKKNELASQPLSFDDLNNKFLKKQVEKGASLQEIATDFAKAQAISSILNDDSEDAEKTRKELKDIQQDTLKEDFNQDKINKQKETINAKQEKAEAFYKSFRPILEFDFSNLIKKKEKDNGEPKSYRDRSYGIPLMEGSQMLERRPLEGFEEDYNRFVARKEVVVEEVKAEFERVLAERTAKLDVLINETSTMVEIPDEEVAEECENSAETVVEE</sequence>
<dbReference type="Proteomes" id="UP001176961">
    <property type="component" value="Unassembled WGS sequence"/>
</dbReference>
<dbReference type="EMBL" id="CATQJL010000077">
    <property type="protein sequence ID" value="CAJ0592333.1"/>
    <property type="molecule type" value="Genomic_DNA"/>
</dbReference>
<comment type="caution">
    <text evidence="2">The sequence shown here is derived from an EMBL/GenBank/DDBJ whole genome shotgun (WGS) entry which is preliminary data.</text>
</comment>
<feature type="region of interest" description="Disordered" evidence="1">
    <location>
        <begin position="1"/>
        <end position="22"/>
    </location>
</feature>
<evidence type="ECO:0000313" key="3">
    <source>
        <dbReference type="Proteomes" id="UP001176961"/>
    </source>
</evidence>
<dbReference type="AlphaFoldDB" id="A0AA36DR71"/>
<protein>
    <submittedName>
        <fullName evidence="2">Uncharacterized protein</fullName>
    </submittedName>
</protein>
<reference evidence="2" key="1">
    <citation type="submission" date="2023-07" db="EMBL/GenBank/DDBJ databases">
        <authorList>
            <consortium name="CYATHOMIX"/>
        </authorList>
    </citation>
    <scope>NUCLEOTIDE SEQUENCE</scope>
    <source>
        <strain evidence="2">N/A</strain>
    </source>
</reference>
<accession>A0AA36DR71</accession>
<keyword evidence="3" id="KW-1185">Reference proteome</keyword>
<evidence type="ECO:0000256" key="1">
    <source>
        <dbReference type="SAM" id="MobiDB-lite"/>
    </source>
</evidence>
<organism evidence="2 3">
    <name type="scientific">Cylicocyclus nassatus</name>
    <name type="common">Nematode worm</name>
    <dbReference type="NCBI Taxonomy" id="53992"/>
    <lineage>
        <taxon>Eukaryota</taxon>
        <taxon>Metazoa</taxon>
        <taxon>Ecdysozoa</taxon>
        <taxon>Nematoda</taxon>
        <taxon>Chromadorea</taxon>
        <taxon>Rhabditida</taxon>
        <taxon>Rhabditina</taxon>
        <taxon>Rhabditomorpha</taxon>
        <taxon>Strongyloidea</taxon>
        <taxon>Strongylidae</taxon>
        <taxon>Cylicocyclus</taxon>
    </lineage>
</organism>